<dbReference type="Gene3D" id="3.10.490.10">
    <property type="entry name" value="Gamma-glutamyl cyclotransferase-like"/>
    <property type="match status" value="1"/>
</dbReference>
<organism evidence="1 2">
    <name type="scientific">Janibacter alkaliphilus</name>
    <dbReference type="NCBI Taxonomy" id="1069963"/>
    <lineage>
        <taxon>Bacteria</taxon>
        <taxon>Bacillati</taxon>
        <taxon>Actinomycetota</taxon>
        <taxon>Actinomycetes</taxon>
        <taxon>Micrococcales</taxon>
        <taxon>Intrasporangiaceae</taxon>
        <taxon>Janibacter</taxon>
    </lineage>
</organism>
<dbReference type="RefSeq" id="WP_218875301.1">
    <property type="nucleotide sequence ID" value="NZ_JACBZX010000001.1"/>
</dbReference>
<comment type="caution">
    <text evidence="1">The sequence shown here is derived from an EMBL/GenBank/DDBJ whole genome shotgun (WGS) entry which is preliminary data.</text>
</comment>
<reference evidence="1 2" key="1">
    <citation type="submission" date="2020-07" db="EMBL/GenBank/DDBJ databases">
        <title>Sequencing the genomes of 1000 actinobacteria strains.</title>
        <authorList>
            <person name="Klenk H.-P."/>
        </authorList>
    </citation>
    <scope>NUCLEOTIDE SEQUENCE [LARGE SCALE GENOMIC DNA]</scope>
    <source>
        <strain evidence="1 2">DSM 24723</strain>
    </source>
</reference>
<gene>
    <name evidence="1" type="ORF">BJY28_002190</name>
</gene>
<proteinExistence type="predicted"/>
<dbReference type="AlphaFoldDB" id="A0A852XH38"/>
<dbReference type="EMBL" id="JACBZX010000001">
    <property type="protein sequence ID" value="NYG37721.1"/>
    <property type="molecule type" value="Genomic_DNA"/>
</dbReference>
<sequence>MPGTALRQWAPMSLWYASYGSNLDHDRFAVYLRGGRAAGATRDSPGCRDRTPPDQERLLHMPGGLRFAWRSQTWGGGVAFYDPDADREVLARAYRITVGQLSDLTAQEMWRQPGRDLDLAEVLQTGRQSIGPGHYETLHRVGTIDGSPVPTFTAPEPTDLSLNAPAPAYLRTMLRGLLQGHELDVAAAADYLTSWPGAEGWGAAEVGALLTGTDNPLANGPAR</sequence>
<protein>
    <recommendedName>
        <fullName evidence="3">Histone deacetylase</fullName>
    </recommendedName>
</protein>
<accession>A0A852XH38</accession>
<evidence type="ECO:0000313" key="1">
    <source>
        <dbReference type="EMBL" id="NYG37721.1"/>
    </source>
</evidence>
<evidence type="ECO:0000313" key="2">
    <source>
        <dbReference type="Proteomes" id="UP000592181"/>
    </source>
</evidence>
<evidence type="ECO:0008006" key="3">
    <source>
        <dbReference type="Google" id="ProtNLM"/>
    </source>
</evidence>
<keyword evidence="2" id="KW-1185">Reference proteome</keyword>
<dbReference type="Proteomes" id="UP000592181">
    <property type="component" value="Unassembled WGS sequence"/>
</dbReference>
<name>A0A852XH38_9MICO</name>